<keyword evidence="1" id="KW-0732">Signal</keyword>
<evidence type="ECO:0000256" key="2">
    <source>
        <dbReference type="ARBA" id="ARBA00023295"/>
    </source>
</evidence>
<proteinExistence type="predicted"/>
<evidence type="ECO:0000259" key="5">
    <source>
        <dbReference type="Pfam" id="PF02638"/>
    </source>
</evidence>
<dbReference type="CDD" id="cd00063">
    <property type="entry name" value="FN3"/>
    <property type="match status" value="1"/>
</dbReference>
<feature type="domain" description="Glycosyl hydrolase-like 10" evidence="5">
    <location>
        <begin position="99"/>
        <end position="418"/>
    </location>
</feature>
<reference evidence="6 7" key="1">
    <citation type="submission" date="2016-10" db="EMBL/GenBank/DDBJ databases">
        <authorList>
            <person name="de Groot N.N."/>
        </authorList>
    </citation>
    <scope>NUCLEOTIDE SEQUENCE [LARGE SCALE GENOMIC DNA]</scope>
    <source>
        <strain evidence="6 7">DSM 22024</strain>
    </source>
</reference>
<keyword evidence="3" id="KW-0119">Carbohydrate metabolism</keyword>
<dbReference type="PANTHER" id="PTHR43405">
    <property type="entry name" value="GLYCOSYL HYDROLASE DIGH"/>
    <property type="match status" value="1"/>
</dbReference>
<dbReference type="InterPro" id="IPR036116">
    <property type="entry name" value="FN3_sf"/>
</dbReference>
<dbReference type="SUPFAM" id="SSF51445">
    <property type="entry name" value="(Trans)glycosidases"/>
    <property type="match status" value="1"/>
</dbReference>
<keyword evidence="6" id="KW-0449">Lipoprotein</keyword>
<keyword evidence="2" id="KW-0326">Glycosidase</keyword>
<evidence type="ECO:0000256" key="1">
    <source>
        <dbReference type="ARBA" id="ARBA00022729"/>
    </source>
</evidence>
<dbReference type="Gene3D" id="2.60.40.10">
    <property type="entry name" value="Immunoglobulins"/>
    <property type="match status" value="1"/>
</dbReference>
<dbReference type="Proteomes" id="UP000198983">
    <property type="component" value="Chromosome I"/>
</dbReference>
<dbReference type="GO" id="GO:0016798">
    <property type="term" value="F:hydrolase activity, acting on glycosyl bonds"/>
    <property type="evidence" value="ECO:0007669"/>
    <property type="project" value="UniProtKB-KW"/>
</dbReference>
<accession>A0A1H1WE16</accession>
<sequence length="582" mass="64150">MVHESGSAESSAQPSAHSKAEWSAQSNAESSAVVRGRRPRREVSRRGVLGVGLSAAFASVPGGLALGASPAAAASVTGVTSHAATNCPVPDPAMPKRQFRAAWIASVANIDWPSRPGLGVAEQQAEYRALLDDAERNRFNAVVVQVRPTADAFWPSPYEPWSSWLTGTQGRDPGYDPLEFAVREAHARNLEFHAWFNPYRVSMGTDPSVLTPDHPARVHPDWIVAYGGKLYYNPGIPQVRRFVEDAIMDGVRRYDIDGVHFDDYFYPYPVGTTPFDDDATYEQYGDGFPDKASWRRHNIDLLIQELGARIKDAKPWVKFGVSPFAVWRNQATDSEGSATMAGVQTYDDLAADTRRWVREEWIDYIVPQVYWSIGFAPADYAVLIPWWSEQVEGTDVQLFIGQATYKVGTSTQSPEWSDPDEMSRHLTFNRDCPQVLGDVYFSAKDVRANRLHHMDIVRAEHYSRPALVPVAEQLGGHAPAQPVLTGAEPVAGGVRLTWVSPPGDGSAATSYAVYRFDGRGPVDTCDLADAHGLVATVRGAGTGRQTFVDATAERGRTYTYVVTALDRVQHESEPSRSRTVRR</sequence>
<dbReference type="InterPro" id="IPR052177">
    <property type="entry name" value="Divisome_Glycosyl_Hydrolase"/>
</dbReference>
<dbReference type="PROSITE" id="PS51318">
    <property type="entry name" value="TAT"/>
    <property type="match status" value="1"/>
</dbReference>
<dbReference type="InterPro" id="IPR003790">
    <property type="entry name" value="GHL10"/>
</dbReference>
<keyword evidence="7" id="KW-1185">Reference proteome</keyword>
<dbReference type="AlphaFoldDB" id="A0A1H1WE16"/>
<evidence type="ECO:0000313" key="7">
    <source>
        <dbReference type="Proteomes" id="UP000198983"/>
    </source>
</evidence>
<dbReference type="InterPro" id="IPR003961">
    <property type="entry name" value="FN3_dom"/>
</dbReference>
<dbReference type="SUPFAM" id="SSF49265">
    <property type="entry name" value="Fibronectin type III"/>
    <property type="match status" value="1"/>
</dbReference>
<evidence type="ECO:0000256" key="3">
    <source>
        <dbReference type="ARBA" id="ARBA00023326"/>
    </source>
</evidence>
<evidence type="ECO:0000313" key="6">
    <source>
        <dbReference type="EMBL" id="SDS95537.1"/>
    </source>
</evidence>
<dbReference type="GO" id="GO:0000272">
    <property type="term" value="P:polysaccharide catabolic process"/>
    <property type="evidence" value="ECO:0007669"/>
    <property type="project" value="UniProtKB-KW"/>
</dbReference>
<protein>
    <submittedName>
        <fullName evidence="6">Uncharacterized lipoprotein YddW, UPF0748 family</fullName>
    </submittedName>
</protein>
<dbReference type="Pfam" id="PF02638">
    <property type="entry name" value="GHL10"/>
    <property type="match status" value="1"/>
</dbReference>
<dbReference type="InterPro" id="IPR017853">
    <property type="entry name" value="GH"/>
</dbReference>
<dbReference type="Gene3D" id="3.20.20.80">
    <property type="entry name" value="Glycosidases"/>
    <property type="match status" value="1"/>
</dbReference>
<organism evidence="6 7">
    <name type="scientific">Actinopolymorpha singaporensis</name>
    <dbReference type="NCBI Taxonomy" id="117157"/>
    <lineage>
        <taxon>Bacteria</taxon>
        <taxon>Bacillati</taxon>
        <taxon>Actinomycetota</taxon>
        <taxon>Actinomycetes</taxon>
        <taxon>Propionibacteriales</taxon>
        <taxon>Actinopolymorphaceae</taxon>
        <taxon>Actinopolymorpha</taxon>
    </lineage>
</organism>
<keyword evidence="3" id="KW-0624">Polysaccharide degradation</keyword>
<keyword evidence="2" id="KW-0378">Hydrolase</keyword>
<dbReference type="PANTHER" id="PTHR43405:SF1">
    <property type="entry name" value="GLYCOSYL HYDROLASE DIGH"/>
    <property type="match status" value="1"/>
</dbReference>
<dbReference type="EMBL" id="LT629732">
    <property type="protein sequence ID" value="SDS95537.1"/>
    <property type="molecule type" value="Genomic_DNA"/>
</dbReference>
<feature type="compositionally biased region" description="Polar residues" evidence="4">
    <location>
        <begin position="7"/>
        <end position="16"/>
    </location>
</feature>
<dbReference type="InterPro" id="IPR013783">
    <property type="entry name" value="Ig-like_fold"/>
</dbReference>
<feature type="region of interest" description="Disordered" evidence="4">
    <location>
        <begin position="1"/>
        <end position="41"/>
    </location>
</feature>
<gene>
    <name evidence="6" type="ORF">SAMN04489717_4482</name>
</gene>
<evidence type="ECO:0000256" key="4">
    <source>
        <dbReference type="SAM" id="MobiDB-lite"/>
    </source>
</evidence>
<dbReference type="STRING" id="117157.SAMN04489717_4482"/>
<name>A0A1H1WE16_9ACTN</name>
<dbReference type="InterPro" id="IPR006311">
    <property type="entry name" value="TAT_signal"/>
</dbReference>